<dbReference type="EMBL" id="LLXJ01001565">
    <property type="protein sequence ID" value="PKC01596.1"/>
    <property type="molecule type" value="Genomic_DNA"/>
</dbReference>
<dbReference type="VEuPathDB" id="FungiDB:RhiirFUN_018374"/>
<dbReference type="AlphaFoldDB" id="A0A2N0P451"/>
<name>A0A2N0P451_9GLOM</name>
<accession>A0A2N0P451</accession>
<proteinExistence type="predicted"/>
<organism evidence="1 2">
    <name type="scientific">Rhizophagus irregularis</name>
    <dbReference type="NCBI Taxonomy" id="588596"/>
    <lineage>
        <taxon>Eukaryota</taxon>
        <taxon>Fungi</taxon>
        <taxon>Fungi incertae sedis</taxon>
        <taxon>Mucoromycota</taxon>
        <taxon>Glomeromycotina</taxon>
        <taxon>Glomeromycetes</taxon>
        <taxon>Glomerales</taxon>
        <taxon>Glomeraceae</taxon>
        <taxon>Rhizophagus</taxon>
    </lineage>
</organism>
<comment type="caution">
    <text evidence="1">The sequence shown here is derived from an EMBL/GenBank/DDBJ whole genome shotgun (WGS) entry which is preliminary data.</text>
</comment>
<evidence type="ECO:0000313" key="2">
    <source>
        <dbReference type="Proteomes" id="UP000232722"/>
    </source>
</evidence>
<protein>
    <submittedName>
        <fullName evidence="1">Uncharacterized protein</fullName>
    </submittedName>
</protein>
<dbReference type="VEuPathDB" id="FungiDB:FUN_001350"/>
<dbReference type="Proteomes" id="UP000232722">
    <property type="component" value="Unassembled WGS sequence"/>
</dbReference>
<reference evidence="1 2" key="2">
    <citation type="submission" date="2017-09" db="EMBL/GenBank/DDBJ databases">
        <title>Extensive intraspecific genome diversity in a model arbuscular mycorrhizal fungus.</title>
        <authorList>
            <person name="Chen E.C."/>
            <person name="Morin E."/>
            <person name="Beaudet D."/>
            <person name="Noel J."/>
            <person name="Ndikumana S."/>
            <person name="Charron P."/>
            <person name="St-Onge C."/>
            <person name="Giorgi J."/>
            <person name="Grigoriev I.V."/>
            <person name="Roux C."/>
            <person name="Martin F.M."/>
            <person name="Corradi N."/>
        </authorList>
    </citation>
    <scope>NUCLEOTIDE SEQUENCE [LARGE SCALE GENOMIC DNA]</scope>
    <source>
        <strain evidence="1 2">A5</strain>
    </source>
</reference>
<reference evidence="1 2" key="1">
    <citation type="submission" date="2016-04" db="EMBL/GenBank/DDBJ databases">
        <title>Genome analyses suggest a sexual origin of heterokaryosis in a supposedly ancient asexual fungus.</title>
        <authorList>
            <person name="Ropars J."/>
            <person name="Sedzielewska K."/>
            <person name="Noel J."/>
            <person name="Charron P."/>
            <person name="Farinelli L."/>
            <person name="Marton T."/>
            <person name="Kruger M."/>
            <person name="Pelin A."/>
            <person name="Brachmann A."/>
            <person name="Corradi N."/>
        </authorList>
    </citation>
    <scope>NUCLEOTIDE SEQUENCE [LARGE SCALE GENOMIC DNA]</scope>
    <source>
        <strain evidence="1 2">A5</strain>
    </source>
</reference>
<sequence>MINIDKVIYIAIYHLEKFPDEIKKSLKSVPIECKQNTQSTESSSKKRSKKVIVINSYTEDDDNDDKNIKSDEEEIGRGRDIRILMVLSSYFGRHFGGSFVFHATGQAFGCVKFSKELYYYWHIMNQNENLTLILDTEERIQELKMLPHHEKLFYLFYRFCKVSNSGIGYWNLEMKGFGWVPGDWRQSWLLQNFLLLDRLFFGVIKHVEFRIK</sequence>
<evidence type="ECO:0000313" key="1">
    <source>
        <dbReference type="EMBL" id="PKC01596.1"/>
    </source>
</evidence>
<gene>
    <name evidence="1" type="ORF">RhiirA5_504525</name>
</gene>